<organism evidence="3">
    <name type="scientific">Culicoides sonorensis</name>
    <name type="common">Biting midge</name>
    <dbReference type="NCBI Taxonomy" id="179676"/>
    <lineage>
        <taxon>Eukaryota</taxon>
        <taxon>Metazoa</taxon>
        <taxon>Ecdysozoa</taxon>
        <taxon>Arthropoda</taxon>
        <taxon>Hexapoda</taxon>
        <taxon>Insecta</taxon>
        <taxon>Pterygota</taxon>
        <taxon>Neoptera</taxon>
        <taxon>Endopterygota</taxon>
        <taxon>Diptera</taxon>
        <taxon>Nematocera</taxon>
        <taxon>Chironomoidea</taxon>
        <taxon>Ceratopogonidae</taxon>
        <taxon>Ceratopogoninae</taxon>
        <taxon>Culicoides</taxon>
        <taxon>Monoculicoides</taxon>
    </lineage>
</organism>
<reference evidence="3" key="1">
    <citation type="submission" date="2018-07" db="EMBL/GenBank/DDBJ databases">
        <authorList>
            <person name="Quirk P.G."/>
            <person name="Krulwich T.A."/>
        </authorList>
    </citation>
    <scope>NUCLEOTIDE SEQUENCE</scope>
</reference>
<dbReference type="SUPFAM" id="SSF48726">
    <property type="entry name" value="Immunoglobulin"/>
    <property type="match status" value="2"/>
</dbReference>
<name>A0A336M8W4_CULSO</name>
<dbReference type="EMBL" id="UFQT01000722">
    <property type="protein sequence ID" value="SSX26764.1"/>
    <property type="molecule type" value="Genomic_DNA"/>
</dbReference>
<sequence length="181" mass="20916">MVSAFKISNWYKLHLKEENKNKYLLLYCRWSFVRKEKKIERVVTNSNLPSLIRSLSFKIESPTNTKKSFTSFLFQWSQSNDKHFTIRNLHFDAAGTYYCEVTTDTPIYTKASQDAVLHVILPQTGPPRITFKKRQFFIGEKLIANCTTSKAQPAPHITWLINGKKVAFRSTCQSMVGKDAV</sequence>
<dbReference type="InterPro" id="IPR013162">
    <property type="entry name" value="CD80_C2-set"/>
</dbReference>
<proteinExistence type="predicted"/>
<protein>
    <submittedName>
        <fullName evidence="3">CSON013844 protein</fullName>
    </submittedName>
</protein>
<dbReference type="InterPro" id="IPR007110">
    <property type="entry name" value="Ig-like_dom"/>
</dbReference>
<accession>A0A336M8W4</accession>
<evidence type="ECO:0000259" key="2">
    <source>
        <dbReference type="PROSITE" id="PS50835"/>
    </source>
</evidence>
<keyword evidence="1" id="KW-1015">Disulfide bond</keyword>
<dbReference type="InterPro" id="IPR036179">
    <property type="entry name" value="Ig-like_dom_sf"/>
</dbReference>
<gene>
    <name evidence="3" type="primary">CSON013844</name>
</gene>
<dbReference type="PANTHER" id="PTHR21261:SF3">
    <property type="entry name" value="BEATEN PATH VII"/>
    <property type="match status" value="1"/>
</dbReference>
<dbReference type="PROSITE" id="PS50835">
    <property type="entry name" value="IG_LIKE"/>
    <property type="match status" value="1"/>
</dbReference>
<dbReference type="AlphaFoldDB" id="A0A336M8W4"/>
<evidence type="ECO:0000313" key="3">
    <source>
        <dbReference type="EMBL" id="SSX26764.1"/>
    </source>
</evidence>
<dbReference type="VEuPathDB" id="VectorBase:CSON013844"/>
<evidence type="ECO:0000256" key="1">
    <source>
        <dbReference type="ARBA" id="ARBA00023157"/>
    </source>
</evidence>
<feature type="domain" description="Ig-like" evidence="2">
    <location>
        <begin position="127"/>
        <end position="181"/>
    </location>
</feature>
<dbReference type="InterPro" id="IPR013783">
    <property type="entry name" value="Ig-like_fold"/>
</dbReference>
<dbReference type="PANTHER" id="PTHR21261">
    <property type="entry name" value="BEAT PROTEIN"/>
    <property type="match status" value="1"/>
</dbReference>
<dbReference type="Gene3D" id="2.60.40.10">
    <property type="entry name" value="Immunoglobulins"/>
    <property type="match status" value="1"/>
</dbReference>
<dbReference type="Pfam" id="PF08205">
    <property type="entry name" value="C2-set_2"/>
    <property type="match status" value="1"/>
</dbReference>